<name>A0A6J5T9B1_9CAUD</name>
<proteinExistence type="predicted"/>
<sequence>MDKHNDDTDSQLTGLEMRLAEFIKRFDMMTIEMTAIKRQQADLIELIKAQYKK</sequence>
<accession>A0A6J5T9B1</accession>
<dbReference type="EMBL" id="LR797824">
    <property type="protein sequence ID" value="CAB4241528.1"/>
    <property type="molecule type" value="Genomic_DNA"/>
</dbReference>
<organism evidence="1">
    <name type="scientific">uncultured Caudovirales phage</name>
    <dbReference type="NCBI Taxonomy" id="2100421"/>
    <lineage>
        <taxon>Viruses</taxon>
        <taxon>Duplodnaviria</taxon>
        <taxon>Heunggongvirae</taxon>
        <taxon>Uroviricota</taxon>
        <taxon>Caudoviricetes</taxon>
        <taxon>Peduoviridae</taxon>
        <taxon>Maltschvirus</taxon>
        <taxon>Maltschvirus maltsch</taxon>
    </lineage>
</organism>
<reference evidence="1" key="1">
    <citation type="submission" date="2020-05" db="EMBL/GenBank/DDBJ databases">
        <authorList>
            <person name="Chiriac C."/>
            <person name="Salcher M."/>
            <person name="Ghai R."/>
            <person name="Kavagutti S V."/>
        </authorList>
    </citation>
    <scope>NUCLEOTIDE SEQUENCE</scope>
</reference>
<gene>
    <name evidence="1" type="ORF">UFOVP71_66</name>
</gene>
<evidence type="ECO:0000313" key="1">
    <source>
        <dbReference type="EMBL" id="CAB4241528.1"/>
    </source>
</evidence>
<protein>
    <submittedName>
        <fullName evidence="1">Uncharacterized protein</fullName>
    </submittedName>
</protein>